<dbReference type="InterPro" id="IPR033714">
    <property type="entry name" value="tRNA_bind_bactPheRS"/>
</dbReference>
<comment type="cofactor">
    <cofactor evidence="15">
        <name>Mg(2+)</name>
        <dbReference type="ChEBI" id="CHEBI:18420"/>
    </cofactor>
    <text evidence="15">Binds 2 magnesium ions per tetramer.</text>
</comment>
<dbReference type="Pfam" id="PF01588">
    <property type="entry name" value="tRNA_bind"/>
    <property type="match status" value="1"/>
</dbReference>
<dbReference type="SUPFAM" id="SSF50249">
    <property type="entry name" value="Nucleic acid-binding proteins"/>
    <property type="match status" value="1"/>
</dbReference>
<feature type="binding site" evidence="15">
    <location>
        <position position="462"/>
    </location>
    <ligand>
        <name>Mg(2+)</name>
        <dbReference type="ChEBI" id="CHEBI:18420"/>
        <note>shared with alpha subunit</note>
    </ligand>
</feature>
<dbReference type="PROSITE" id="PS51447">
    <property type="entry name" value="FDX_ACB"/>
    <property type="match status" value="1"/>
</dbReference>
<dbReference type="CDD" id="cd00769">
    <property type="entry name" value="PheRS_beta_core"/>
    <property type="match status" value="1"/>
</dbReference>
<dbReference type="SUPFAM" id="SSF55681">
    <property type="entry name" value="Class II aaRS and biotin synthetases"/>
    <property type="match status" value="1"/>
</dbReference>
<feature type="domain" description="TRNA-binding" evidence="17">
    <location>
        <begin position="39"/>
        <end position="154"/>
    </location>
</feature>
<dbReference type="GO" id="GO:0000287">
    <property type="term" value="F:magnesium ion binding"/>
    <property type="evidence" value="ECO:0007669"/>
    <property type="project" value="UniProtKB-UniRule"/>
</dbReference>
<dbReference type="CDD" id="cd02796">
    <property type="entry name" value="tRNA_bind_bactPheRS"/>
    <property type="match status" value="1"/>
</dbReference>
<evidence type="ECO:0000256" key="5">
    <source>
        <dbReference type="ARBA" id="ARBA00022555"/>
    </source>
</evidence>
<keyword evidence="11 16" id="KW-0694">RNA-binding</keyword>
<feature type="domain" description="FDX-ACB" evidence="18">
    <location>
        <begin position="702"/>
        <end position="794"/>
    </location>
</feature>
<dbReference type="Gene3D" id="2.40.50.140">
    <property type="entry name" value="Nucleic acid-binding proteins"/>
    <property type="match status" value="1"/>
</dbReference>
<keyword evidence="7 15" id="KW-0479">Metal-binding</keyword>
<dbReference type="InterPro" id="IPR002547">
    <property type="entry name" value="tRNA-bd_dom"/>
</dbReference>
<dbReference type="SMART" id="SM00873">
    <property type="entry name" value="B3_4"/>
    <property type="match status" value="1"/>
</dbReference>
<dbReference type="AlphaFoldDB" id="A0A095WYM0"/>
<dbReference type="EC" id="6.1.1.20" evidence="15"/>
<keyword evidence="4 15" id="KW-0963">Cytoplasm</keyword>
<keyword evidence="12 15" id="KW-0648">Protein biosynthesis</keyword>
<dbReference type="SUPFAM" id="SSF54991">
    <property type="entry name" value="Anticodon-binding domain of PheRS"/>
    <property type="match status" value="1"/>
</dbReference>
<dbReference type="PANTHER" id="PTHR10947">
    <property type="entry name" value="PHENYLALANYL-TRNA SYNTHETASE BETA CHAIN AND LEUCINE-RICH REPEAT-CONTAINING PROTEIN 47"/>
    <property type="match status" value="1"/>
</dbReference>
<evidence type="ECO:0000256" key="1">
    <source>
        <dbReference type="ARBA" id="ARBA00004496"/>
    </source>
</evidence>
<dbReference type="OrthoDB" id="9805455at2"/>
<dbReference type="HAMAP" id="MF_00283">
    <property type="entry name" value="Phe_tRNA_synth_beta1"/>
    <property type="match status" value="1"/>
</dbReference>
<dbReference type="InterPro" id="IPR005147">
    <property type="entry name" value="tRNA_synthase_B5-dom"/>
</dbReference>
<dbReference type="SUPFAM" id="SSF46955">
    <property type="entry name" value="Putative DNA-binding domain"/>
    <property type="match status" value="1"/>
</dbReference>
<feature type="binding site" evidence="15">
    <location>
        <position position="471"/>
    </location>
    <ligand>
        <name>Mg(2+)</name>
        <dbReference type="ChEBI" id="CHEBI:18420"/>
        <note>shared with alpha subunit</note>
    </ligand>
</feature>
<dbReference type="InterPro" id="IPR004532">
    <property type="entry name" value="Phe-tRNA-ligase_IIc_bsu_bact"/>
</dbReference>
<dbReference type="SUPFAM" id="SSF56037">
    <property type="entry name" value="PheT/TilS domain"/>
    <property type="match status" value="1"/>
</dbReference>
<evidence type="ECO:0000313" key="20">
    <source>
        <dbReference type="EMBL" id="KGF02885.1"/>
    </source>
</evidence>
<gene>
    <name evidence="15" type="primary">pheT</name>
    <name evidence="20" type="ORF">HMPREF1630_09430</name>
</gene>
<feature type="binding site" evidence="15">
    <location>
        <position position="472"/>
    </location>
    <ligand>
        <name>Mg(2+)</name>
        <dbReference type="ChEBI" id="CHEBI:18420"/>
        <note>shared with alpha subunit</note>
    </ligand>
</feature>
<dbReference type="GO" id="GO:0009328">
    <property type="term" value="C:phenylalanine-tRNA ligase complex"/>
    <property type="evidence" value="ECO:0007669"/>
    <property type="project" value="TreeGrafter"/>
</dbReference>
<dbReference type="Gene3D" id="3.30.70.380">
    <property type="entry name" value="Ferrodoxin-fold anticodon-binding domain"/>
    <property type="match status" value="1"/>
</dbReference>
<evidence type="ECO:0000256" key="3">
    <source>
        <dbReference type="ARBA" id="ARBA00011209"/>
    </source>
</evidence>
<dbReference type="PROSITE" id="PS51483">
    <property type="entry name" value="B5"/>
    <property type="match status" value="1"/>
</dbReference>
<dbReference type="Gene3D" id="3.50.40.10">
    <property type="entry name" value="Phenylalanyl-trna Synthetase, Chain B, domain 3"/>
    <property type="match status" value="1"/>
</dbReference>
<dbReference type="InterPro" id="IPR041616">
    <property type="entry name" value="PheRS_beta_core"/>
</dbReference>
<dbReference type="SMART" id="SM00874">
    <property type="entry name" value="B5"/>
    <property type="match status" value="1"/>
</dbReference>
<dbReference type="InterPro" id="IPR009061">
    <property type="entry name" value="DNA-bd_dom_put_sf"/>
</dbReference>
<dbReference type="Pfam" id="PF03483">
    <property type="entry name" value="B3_4"/>
    <property type="match status" value="1"/>
</dbReference>
<evidence type="ECO:0000256" key="7">
    <source>
        <dbReference type="ARBA" id="ARBA00022723"/>
    </source>
</evidence>
<dbReference type="SMART" id="SM00896">
    <property type="entry name" value="FDX-ACB"/>
    <property type="match status" value="1"/>
</dbReference>
<dbReference type="PANTHER" id="PTHR10947:SF0">
    <property type="entry name" value="PHENYLALANINE--TRNA LIGASE BETA SUBUNIT"/>
    <property type="match status" value="1"/>
</dbReference>
<comment type="caution">
    <text evidence="20">The sequence shown here is derived from an EMBL/GenBank/DDBJ whole genome shotgun (WGS) entry which is preliminary data.</text>
</comment>
<comment type="subcellular location">
    <subcellularLocation>
        <location evidence="1 15">Cytoplasm</location>
    </subcellularLocation>
</comment>
<dbReference type="FunFam" id="3.50.40.10:FF:000001">
    <property type="entry name" value="Phenylalanine--tRNA ligase beta subunit"/>
    <property type="match status" value="1"/>
</dbReference>
<dbReference type="EMBL" id="JRMW01000044">
    <property type="protein sequence ID" value="KGF02885.1"/>
    <property type="molecule type" value="Genomic_DNA"/>
</dbReference>
<organism evidence="20 21">
    <name type="scientific">Anaerococcus lactolyticus S7-1-13</name>
    <dbReference type="NCBI Taxonomy" id="1284686"/>
    <lineage>
        <taxon>Bacteria</taxon>
        <taxon>Bacillati</taxon>
        <taxon>Bacillota</taxon>
        <taxon>Tissierellia</taxon>
        <taxon>Tissierellales</taxon>
        <taxon>Peptoniphilaceae</taxon>
        <taxon>Anaerococcus</taxon>
    </lineage>
</organism>
<evidence type="ECO:0000256" key="9">
    <source>
        <dbReference type="ARBA" id="ARBA00022840"/>
    </source>
</evidence>
<dbReference type="InterPro" id="IPR020825">
    <property type="entry name" value="Phe-tRNA_synthase-like_B3/B4"/>
</dbReference>
<evidence type="ECO:0000313" key="21">
    <source>
        <dbReference type="Proteomes" id="UP000029579"/>
    </source>
</evidence>
<dbReference type="Pfam" id="PF03484">
    <property type="entry name" value="B5"/>
    <property type="match status" value="1"/>
</dbReference>
<feature type="binding site" evidence="15">
    <location>
        <position position="468"/>
    </location>
    <ligand>
        <name>Mg(2+)</name>
        <dbReference type="ChEBI" id="CHEBI:18420"/>
        <note>shared with alpha subunit</note>
    </ligand>
</feature>
<dbReference type="GO" id="GO:0140096">
    <property type="term" value="F:catalytic activity, acting on a protein"/>
    <property type="evidence" value="ECO:0007669"/>
    <property type="project" value="UniProtKB-ARBA"/>
</dbReference>
<evidence type="ECO:0000256" key="16">
    <source>
        <dbReference type="PROSITE-ProRule" id="PRU00209"/>
    </source>
</evidence>
<evidence type="ECO:0000256" key="15">
    <source>
        <dbReference type="HAMAP-Rule" id="MF_00283"/>
    </source>
</evidence>
<dbReference type="PROSITE" id="PS50886">
    <property type="entry name" value="TRBD"/>
    <property type="match status" value="1"/>
</dbReference>
<dbReference type="eggNOG" id="COG0073">
    <property type="taxonomic scope" value="Bacteria"/>
</dbReference>
<keyword evidence="13 15" id="KW-0030">Aminoacyl-tRNA synthetase</keyword>
<dbReference type="eggNOG" id="COG0072">
    <property type="taxonomic scope" value="Bacteria"/>
</dbReference>
<keyword evidence="10 15" id="KW-0460">Magnesium</keyword>
<dbReference type="RefSeq" id="WP_037328893.1">
    <property type="nucleotide sequence ID" value="NZ_JRMW01000044.1"/>
</dbReference>
<dbReference type="GO" id="GO:0005524">
    <property type="term" value="F:ATP binding"/>
    <property type="evidence" value="ECO:0007669"/>
    <property type="project" value="UniProtKB-UniRule"/>
</dbReference>
<keyword evidence="9 15" id="KW-0067">ATP-binding</keyword>
<evidence type="ECO:0000259" key="19">
    <source>
        <dbReference type="PROSITE" id="PS51483"/>
    </source>
</evidence>
<comment type="subunit">
    <text evidence="3 15">Tetramer of two alpha and two beta subunits.</text>
</comment>
<comment type="catalytic activity">
    <reaction evidence="14 15">
        <text>tRNA(Phe) + L-phenylalanine + ATP = L-phenylalanyl-tRNA(Phe) + AMP + diphosphate + H(+)</text>
        <dbReference type="Rhea" id="RHEA:19413"/>
        <dbReference type="Rhea" id="RHEA-COMP:9668"/>
        <dbReference type="Rhea" id="RHEA-COMP:9699"/>
        <dbReference type="ChEBI" id="CHEBI:15378"/>
        <dbReference type="ChEBI" id="CHEBI:30616"/>
        <dbReference type="ChEBI" id="CHEBI:33019"/>
        <dbReference type="ChEBI" id="CHEBI:58095"/>
        <dbReference type="ChEBI" id="CHEBI:78442"/>
        <dbReference type="ChEBI" id="CHEBI:78531"/>
        <dbReference type="ChEBI" id="CHEBI:456215"/>
        <dbReference type="EC" id="6.1.1.20"/>
    </reaction>
</comment>
<accession>A0A095WYM0</accession>
<dbReference type="InterPro" id="IPR005146">
    <property type="entry name" value="B3/B4_tRNA-bd"/>
</dbReference>
<evidence type="ECO:0000256" key="4">
    <source>
        <dbReference type="ARBA" id="ARBA00022490"/>
    </source>
</evidence>
<name>A0A095WYM0_9FIRM</name>
<dbReference type="InterPro" id="IPR036690">
    <property type="entry name" value="Fdx_antiC-bd_sf"/>
</dbReference>
<dbReference type="NCBIfam" id="TIGR00472">
    <property type="entry name" value="pheT_bact"/>
    <property type="match status" value="1"/>
</dbReference>
<dbReference type="GO" id="GO:0016740">
    <property type="term" value="F:transferase activity"/>
    <property type="evidence" value="ECO:0007669"/>
    <property type="project" value="UniProtKB-ARBA"/>
</dbReference>
<evidence type="ECO:0000256" key="2">
    <source>
        <dbReference type="ARBA" id="ARBA00008653"/>
    </source>
</evidence>
<keyword evidence="8 15" id="KW-0547">Nucleotide-binding</keyword>
<evidence type="ECO:0000256" key="14">
    <source>
        <dbReference type="ARBA" id="ARBA00049255"/>
    </source>
</evidence>
<evidence type="ECO:0000259" key="17">
    <source>
        <dbReference type="PROSITE" id="PS50886"/>
    </source>
</evidence>
<evidence type="ECO:0000256" key="8">
    <source>
        <dbReference type="ARBA" id="ARBA00022741"/>
    </source>
</evidence>
<evidence type="ECO:0000256" key="6">
    <source>
        <dbReference type="ARBA" id="ARBA00022598"/>
    </source>
</evidence>
<comment type="similarity">
    <text evidence="2 15">Belongs to the phenylalanyl-tRNA synthetase beta subunit family. Type 1 subfamily.</text>
</comment>
<reference evidence="20 21" key="1">
    <citation type="submission" date="2014-07" db="EMBL/GenBank/DDBJ databases">
        <authorList>
            <person name="McCorrison J."/>
            <person name="Sanka R."/>
            <person name="Torralba M."/>
            <person name="Gillis M."/>
            <person name="Haft D.H."/>
            <person name="Methe B."/>
            <person name="Sutton G."/>
            <person name="Nelson K.E."/>
        </authorList>
    </citation>
    <scope>NUCLEOTIDE SEQUENCE [LARGE SCALE GENOMIC DNA]</scope>
    <source>
        <strain evidence="20 21">S7-1-13</strain>
    </source>
</reference>
<evidence type="ECO:0000256" key="11">
    <source>
        <dbReference type="ARBA" id="ARBA00022884"/>
    </source>
</evidence>
<protein>
    <recommendedName>
        <fullName evidence="15">Phenylalanine--tRNA ligase beta subunit</fullName>
        <ecNumber evidence="15">6.1.1.20</ecNumber>
    </recommendedName>
    <alternativeName>
        <fullName evidence="15">Phenylalanyl-tRNA synthetase beta subunit</fullName>
        <shortName evidence="15">PheRS</shortName>
    </alternativeName>
</protein>
<feature type="domain" description="B5" evidence="19">
    <location>
        <begin position="408"/>
        <end position="484"/>
    </location>
</feature>
<dbReference type="Gene3D" id="3.30.56.10">
    <property type="match status" value="2"/>
</dbReference>
<dbReference type="Proteomes" id="UP000029579">
    <property type="component" value="Unassembled WGS sequence"/>
</dbReference>
<dbReference type="GO" id="GO:0000049">
    <property type="term" value="F:tRNA binding"/>
    <property type="evidence" value="ECO:0007669"/>
    <property type="project" value="UniProtKB-UniRule"/>
</dbReference>
<evidence type="ECO:0000259" key="18">
    <source>
        <dbReference type="PROSITE" id="PS51447"/>
    </source>
</evidence>
<keyword evidence="5 16" id="KW-0820">tRNA-binding</keyword>
<evidence type="ECO:0000256" key="13">
    <source>
        <dbReference type="ARBA" id="ARBA00023146"/>
    </source>
</evidence>
<proteinExistence type="inferred from homology"/>
<keyword evidence="6 15" id="KW-0436">Ligase</keyword>
<dbReference type="Pfam" id="PF17759">
    <property type="entry name" value="tRNA_synthFbeta"/>
    <property type="match status" value="1"/>
</dbReference>
<dbReference type="InterPro" id="IPR012340">
    <property type="entry name" value="NA-bd_OB-fold"/>
</dbReference>
<dbReference type="InterPro" id="IPR005121">
    <property type="entry name" value="Fdx_antiC-bd"/>
</dbReference>
<dbReference type="InterPro" id="IPR045060">
    <property type="entry name" value="Phe-tRNA-ligase_IIc_bsu"/>
</dbReference>
<dbReference type="InterPro" id="IPR045864">
    <property type="entry name" value="aa-tRNA-synth_II/BPL/LPL"/>
</dbReference>
<evidence type="ECO:0000256" key="12">
    <source>
        <dbReference type="ARBA" id="ARBA00022917"/>
    </source>
</evidence>
<sequence length="795" mass="89389">MLVPLIWQKEYIDIDKDLKTITDRLSETGSHVEEVEIHTSGLEGIVVGHVLKQVDHPDADRLRVLTIDVGKDAPITIITNAKNTKEGDYLPVITSGTKLDNGMVIEDHDFFGIISQGMLTAYSELGYDDSVIPKELREGVIVLAGEFKPGTLASEVLFSNTPVIEYEITPNRSDCLSIMGMARETAASFGEKITYPSLAYKDNGEDIKAYANGISIESDSCLRYTARVVKNVKIGKSPQWLQNCLMLAGIRPINNIVDITNFVMLETGQPLHAYDLDKLADKKIIVRDAKEGEVIKTLDDTERKLTPSMLVIADGKEAIGIAGIMGGFDSEITDETTNILLEAASFDADNIRDTSKKLNLRSEASSRFEKGVAIEMADVASKRVMKLIEDLKIGEIVGNSYDEGQKETNNPIVKLRISRLNMLTGVDFTKEEAIRNLELLEFEVKDIDEDTLEVKAPYFRNDIGIEADLIEEVVRLYGMGKIESKPLVSSLKKGERSPLRLLKDDLKAKLVGQKFSELATYSFISPREYDRLGIAKDSKLRDYISLINPLGEDFSVMRTTQIANMLDVIAKNIKYGQKDMRFFELDRTFEKTTDQLPKENLTLTMGLYGDYSFYDMKDFFTEAMRNTGFTGFSYKANENLYAFHAGRCADIHFAGEKIGVIGEISYEVREEYNINKGAIILEINLSKIAEFRITDKKYKQIPKFPAIERDYSFVADRDLESALIEEIIKAKAGDLLYKIELFDIYTGKGIACDQKSLSYRVWYRKADRTLKEEDIKGVEASILEELKAKNIVLRG</sequence>
<dbReference type="Pfam" id="PF03147">
    <property type="entry name" value="FDX-ACB"/>
    <property type="match status" value="1"/>
</dbReference>
<dbReference type="Gene3D" id="3.30.930.10">
    <property type="entry name" value="Bira Bifunctional Protein, Domain 2"/>
    <property type="match status" value="1"/>
</dbReference>
<dbReference type="GO" id="GO:0004826">
    <property type="term" value="F:phenylalanine-tRNA ligase activity"/>
    <property type="evidence" value="ECO:0007669"/>
    <property type="project" value="UniProtKB-UniRule"/>
</dbReference>
<evidence type="ECO:0000256" key="10">
    <source>
        <dbReference type="ARBA" id="ARBA00022842"/>
    </source>
</evidence>
<dbReference type="GO" id="GO:0006432">
    <property type="term" value="P:phenylalanyl-tRNA aminoacylation"/>
    <property type="evidence" value="ECO:0007669"/>
    <property type="project" value="UniProtKB-UniRule"/>
</dbReference>